<keyword evidence="4 7" id="KW-0812">Transmembrane</keyword>
<feature type="transmembrane region" description="Helical" evidence="7">
    <location>
        <begin position="412"/>
        <end position="433"/>
    </location>
</feature>
<feature type="transmembrane region" description="Helical" evidence="7">
    <location>
        <begin position="351"/>
        <end position="372"/>
    </location>
</feature>
<dbReference type="EMBL" id="AP025564">
    <property type="protein sequence ID" value="BDE96516.1"/>
    <property type="molecule type" value="Genomic_DNA"/>
</dbReference>
<evidence type="ECO:0000313" key="8">
    <source>
        <dbReference type="EMBL" id="BDE96516.1"/>
    </source>
</evidence>
<dbReference type="InterPro" id="IPR006043">
    <property type="entry name" value="NCS2"/>
</dbReference>
<dbReference type="InterPro" id="IPR006042">
    <property type="entry name" value="Xan_ur_permease"/>
</dbReference>
<feature type="transmembrane region" description="Helical" evidence="7">
    <location>
        <begin position="323"/>
        <end position="345"/>
    </location>
</feature>
<evidence type="ECO:0000256" key="1">
    <source>
        <dbReference type="ARBA" id="ARBA00004141"/>
    </source>
</evidence>
<dbReference type="Proteomes" id="UP001320544">
    <property type="component" value="Chromosome"/>
</dbReference>
<proteinExistence type="inferred from homology"/>
<name>A0ABN6MEU9_9ACTN</name>
<dbReference type="Pfam" id="PF00860">
    <property type="entry name" value="Xan_ur_permease"/>
    <property type="match status" value="1"/>
</dbReference>
<keyword evidence="9" id="KW-1185">Reference proteome</keyword>
<feature type="transmembrane region" description="Helical" evidence="7">
    <location>
        <begin position="384"/>
        <end position="406"/>
    </location>
</feature>
<dbReference type="PANTHER" id="PTHR42810">
    <property type="entry name" value="PURINE PERMEASE C1399.01C-RELATED"/>
    <property type="match status" value="1"/>
</dbReference>
<feature type="transmembrane region" description="Helical" evidence="7">
    <location>
        <begin position="164"/>
        <end position="181"/>
    </location>
</feature>
<dbReference type="PANTHER" id="PTHR42810:SF2">
    <property type="entry name" value="PURINE PERMEASE C1399.01C-RELATED"/>
    <property type="match status" value="1"/>
</dbReference>
<evidence type="ECO:0000256" key="7">
    <source>
        <dbReference type="SAM" id="Phobius"/>
    </source>
</evidence>
<protein>
    <submittedName>
        <fullName evidence="8">Uracil permease</fullName>
    </submittedName>
</protein>
<feature type="transmembrane region" description="Helical" evidence="7">
    <location>
        <begin position="136"/>
        <end position="158"/>
    </location>
</feature>
<accession>A0ABN6MEU9</accession>
<comment type="similarity">
    <text evidence="2">Belongs to the nucleobase:cation symporter-2 (NCS2) (TC 2.A.40) family.</text>
</comment>
<gene>
    <name evidence="8" type="ORF">CE91St30_18490</name>
</gene>
<evidence type="ECO:0000313" key="9">
    <source>
        <dbReference type="Proteomes" id="UP001320544"/>
    </source>
</evidence>
<feature type="transmembrane region" description="Helical" evidence="7">
    <location>
        <begin position="228"/>
        <end position="254"/>
    </location>
</feature>
<keyword evidence="5 7" id="KW-1133">Transmembrane helix</keyword>
<feature type="transmembrane region" description="Helical" evidence="7">
    <location>
        <begin position="80"/>
        <end position="97"/>
    </location>
</feature>
<organism evidence="8 9">
    <name type="scientific">Raoultibacter timonensis</name>
    <dbReference type="NCBI Taxonomy" id="1907662"/>
    <lineage>
        <taxon>Bacteria</taxon>
        <taxon>Bacillati</taxon>
        <taxon>Actinomycetota</taxon>
        <taxon>Coriobacteriia</taxon>
        <taxon>Eggerthellales</taxon>
        <taxon>Eggerthellaceae</taxon>
        <taxon>Raoultibacter</taxon>
    </lineage>
</organism>
<comment type="subcellular location">
    <subcellularLocation>
        <location evidence="1">Membrane</location>
        <topology evidence="1">Multi-pass membrane protein</topology>
    </subcellularLocation>
</comment>
<dbReference type="NCBIfam" id="TIGR00801">
    <property type="entry name" value="ncs2"/>
    <property type="match status" value="1"/>
</dbReference>
<keyword evidence="6 7" id="KW-0472">Membrane</keyword>
<dbReference type="RefSeq" id="WP_102377977.1">
    <property type="nucleotide sequence ID" value="NZ_AP025564.1"/>
</dbReference>
<reference evidence="8 9" key="1">
    <citation type="submission" date="2022-01" db="EMBL/GenBank/DDBJ databases">
        <title>Novel bile acid biosynthetic pathways are enriched in the microbiome of centenarians.</title>
        <authorList>
            <person name="Sato Y."/>
            <person name="Atarashi K."/>
            <person name="Plichta R.D."/>
            <person name="Arai Y."/>
            <person name="Sasajima S."/>
            <person name="Kearney M.S."/>
            <person name="Suda W."/>
            <person name="Takeshita K."/>
            <person name="Sasaki T."/>
            <person name="Okamoto S."/>
            <person name="Skelly N.A."/>
            <person name="Okamura Y."/>
            <person name="Vlamakis H."/>
            <person name="Li Y."/>
            <person name="Tanoue T."/>
            <person name="Takei H."/>
            <person name="Nittono H."/>
            <person name="Narushima S."/>
            <person name="Irie J."/>
            <person name="Itoh H."/>
            <person name="Moriya K."/>
            <person name="Sugiura Y."/>
            <person name="Suematsu M."/>
            <person name="Moritoki N."/>
            <person name="Shibata S."/>
            <person name="Littman R.D."/>
            <person name="Fischbach A.M."/>
            <person name="Uwamino Y."/>
            <person name="Inoue T."/>
            <person name="Honda A."/>
            <person name="Hattori M."/>
            <person name="Murai T."/>
            <person name="Xavier J.R."/>
            <person name="Hirose N."/>
            <person name="Honda K."/>
        </authorList>
    </citation>
    <scope>NUCLEOTIDE SEQUENCE [LARGE SCALE GENOMIC DNA]</scope>
    <source>
        <strain evidence="8 9">CE91-St30</strain>
    </source>
</reference>
<evidence type="ECO:0000256" key="6">
    <source>
        <dbReference type="ARBA" id="ARBA00023136"/>
    </source>
</evidence>
<evidence type="ECO:0000256" key="4">
    <source>
        <dbReference type="ARBA" id="ARBA00022692"/>
    </source>
</evidence>
<evidence type="ECO:0000256" key="5">
    <source>
        <dbReference type="ARBA" id="ARBA00022989"/>
    </source>
</evidence>
<evidence type="ECO:0000256" key="3">
    <source>
        <dbReference type="ARBA" id="ARBA00022448"/>
    </source>
</evidence>
<evidence type="ECO:0000256" key="2">
    <source>
        <dbReference type="ARBA" id="ARBA00008821"/>
    </source>
</evidence>
<feature type="transmembrane region" description="Helical" evidence="7">
    <location>
        <begin position="54"/>
        <end position="73"/>
    </location>
</feature>
<feature type="transmembrane region" description="Helical" evidence="7">
    <location>
        <begin position="103"/>
        <end position="124"/>
    </location>
</feature>
<keyword evidence="3" id="KW-0813">Transport</keyword>
<feature type="transmembrane region" description="Helical" evidence="7">
    <location>
        <begin position="188"/>
        <end position="208"/>
    </location>
</feature>
<sequence length="470" mass="48892">MSKNKPTPTMGAQDSPDAVYDARTLGAPKMALFGLQHMFAMFGATILVPTLTGLSVSATLLFAGVGTLLFHLLAKGKVPAFLGSSFAFIAGYAAIAPNGEADLLPYACLGVACAGLLYLVLSALFRIFGPTRVMRFFPPVVTGPIVIAIGLILASSAIGNASTNWAIAIVAIAVIVVCNIWGKGMIKIIPILLGVIVSYVVAAVAGVVDFTPVAEAAWIGAPFQWSDTVFSIFGADFNAGLAITAIITIMPLAFATMIEHIGDVSAISSTVNRNYIAEPGLHRTLLGDGLATILASLFGAPANTTYGENTGVLALTRVFDPRVIRIAAVFAIVFSFCPKFAAVISVMPACVIGGVSLVLYGMISAVGIRNLVENHVDFMKSRNVIITALILVLSLGIAYSAAGAIVVPVGEITISLSGLAVGSIVGILLNMILPGHEDIPGQEPQALEEYDELDRLPLEGSYEGLANAEK</sequence>